<proteinExistence type="predicted"/>
<dbReference type="Proteomes" id="UP000248544">
    <property type="component" value="Unassembled WGS sequence"/>
</dbReference>
<gene>
    <name evidence="1" type="ORF">C1I98_03605</name>
</gene>
<name>A0A2W2IB07_9ACTN</name>
<reference evidence="1 2" key="1">
    <citation type="submission" date="2018-01" db="EMBL/GenBank/DDBJ databases">
        <title>Draft genome sequence of Sphaerisporangium sp. 7K107.</title>
        <authorList>
            <person name="Sahin N."/>
            <person name="Saygin H."/>
            <person name="Ay H."/>
        </authorList>
    </citation>
    <scope>NUCLEOTIDE SEQUENCE [LARGE SCALE GENOMIC DNA]</scope>
    <source>
        <strain evidence="1 2">7K107</strain>
    </source>
</reference>
<evidence type="ECO:0000313" key="2">
    <source>
        <dbReference type="Proteomes" id="UP000248544"/>
    </source>
</evidence>
<organism evidence="1 2">
    <name type="scientific">Spongiactinospora gelatinilytica</name>
    <dbReference type="NCBI Taxonomy" id="2666298"/>
    <lineage>
        <taxon>Bacteria</taxon>
        <taxon>Bacillati</taxon>
        <taxon>Actinomycetota</taxon>
        <taxon>Actinomycetes</taxon>
        <taxon>Streptosporangiales</taxon>
        <taxon>Streptosporangiaceae</taxon>
        <taxon>Spongiactinospora</taxon>
    </lineage>
</organism>
<dbReference type="AlphaFoldDB" id="A0A2W2IB07"/>
<keyword evidence="2" id="KW-1185">Reference proteome</keyword>
<comment type="caution">
    <text evidence="1">The sequence shown here is derived from an EMBL/GenBank/DDBJ whole genome shotgun (WGS) entry which is preliminary data.</text>
</comment>
<protein>
    <submittedName>
        <fullName evidence="1">Uncharacterized protein</fullName>
    </submittedName>
</protein>
<sequence length="268" mass="28991">MRTWLAGILGAVIVAAIGIVFTDWFNTSGPDTVERISGQPPLTIGHVAVDYTTRHTTLRRPVTDPGERALLLGAGSGSSRDAIMASHDWAPLGTTDVTAVLAGNRSSLRIIDIIPRVLARKPVSDGALFVYAPEGVAKTIELSADLDQPAPRFTTTRDTTEDTARDPGTSYFRKKQIDLKRDEPVTLVMSITGSAAYYEFDLQVTVLAEGDRTEQITIKGPDGRPFRVSGIADRYRAYYGRSALGGWQPLSRAAACAKVEKNQKPGEC</sequence>
<dbReference type="RefSeq" id="WP_111165627.1">
    <property type="nucleotide sequence ID" value="NZ_POUA01000015.1"/>
</dbReference>
<dbReference type="EMBL" id="POUA01000015">
    <property type="protein sequence ID" value="PZG55347.1"/>
    <property type="molecule type" value="Genomic_DNA"/>
</dbReference>
<evidence type="ECO:0000313" key="1">
    <source>
        <dbReference type="EMBL" id="PZG55347.1"/>
    </source>
</evidence>
<accession>A0A2W2IB07</accession>